<dbReference type="Pfam" id="PF23771">
    <property type="entry name" value="DUF7168"/>
    <property type="match status" value="1"/>
</dbReference>
<proteinExistence type="inferred from homology"/>
<dbReference type="Pfam" id="PF10979">
    <property type="entry name" value="DUF2786"/>
    <property type="match status" value="1"/>
</dbReference>
<reference evidence="7 8" key="2">
    <citation type="submission" date="2015-05" db="EMBL/GenBank/DDBJ databases">
        <title>Distinctive expansion of gene families associated with plant cell wall degradation and secondary metabolism in the genomes of grapevine trunk pathogens.</title>
        <authorList>
            <person name="Lawrence D.P."/>
            <person name="Travadon R."/>
            <person name="Rolshausen P.E."/>
            <person name="Baumgartner K."/>
        </authorList>
    </citation>
    <scope>NUCLEOTIDE SEQUENCE [LARGE SCALE GENOMIC DNA]</scope>
    <source>
        <strain evidence="7">DS831</strain>
    </source>
</reference>
<sequence length="476" mass="51321">MLRIIRCLEKSKHPNTSEAEGRAALRVAQRLMADHNVVENEVLIHMPLKEQTKRAAHSVACVRRVVENGKQIRLAMFAGELAEAMAYFFDCKNYSTRFDTEATFTFYGISESTALAAIAFTNIHNLIVEWSRSKKGVAAKKIKAEELKLAERAEAESLAEREEEERVQRQKELDRLRPLPEPETGSLGNMNHVINDSSSSGGDSDSDGCIDIIGDIESDINTDSDIESDSDSDSEGGSDRATALKLHSLGAHLALTDVNHAGVHETYRLCGGDDSGSTHHVAKLDVSNKDDVDVCVAAVLAHFSRHGISNIDHVFNCAGVNPTSYALTDTTDAYWALLMDVNLKGTYLVTRATIPHMASAGGSFVNVSSICGLHPVANQAIYCATKYGIIGFSKSMALELGPKGIRCNVVAPGYIDTPTNAGVVKGPEYVKRMEAGNSLGRLGTADEVADVVAFLMSGEARYMNGSVVEIDGGLKA</sequence>
<evidence type="ECO:0000313" key="7">
    <source>
        <dbReference type="EMBL" id="KKY21828.1"/>
    </source>
</evidence>
<dbReference type="Proteomes" id="UP000034182">
    <property type="component" value="Unassembled WGS sequence"/>
</dbReference>
<evidence type="ECO:0000313" key="8">
    <source>
        <dbReference type="Proteomes" id="UP000034182"/>
    </source>
</evidence>
<name>A0A0G2GDZ2_9PEZI</name>
<dbReference type="SUPFAM" id="SSF51735">
    <property type="entry name" value="NAD(P)-binding Rossmann-fold domains"/>
    <property type="match status" value="1"/>
</dbReference>
<dbReference type="PRINTS" id="PR00080">
    <property type="entry name" value="SDRFAMILY"/>
</dbReference>
<dbReference type="InterPro" id="IPR055592">
    <property type="entry name" value="DUF7168"/>
</dbReference>
<dbReference type="PANTHER" id="PTHR42760:SF83">
    <property type="entry name" value="(3R)-3-HYDROXYACYL-COA DEHYDROGENASE"/>
    <property type="match status" value="1"/>
</dbReference>
<dbReference type="FunFam" id="3.40.50.720:FF:000084">
    <property type="entry name" value="Short-chain dehydrogenase reductase"/>
    <property type="match status" value="1"/>
</dbReference>
<feature type="region of interest" description="Disordered" evidence="4">
    <location>
        <begin position="220"/>
        <end position="239"/>
    </location>
</feature>
<evidence type="ECO:0000259" key="6">
    <source>
        <dbReference type="Pfam" id="PF23771"/>
    </source>
</evidence>
<dbReference type="GO" id="GO:0016616">
    <property type="term" value="F:oxidoreductase activity, acting on the CH-OH group of donors, NAD or NADP as acceptor"/>
    <property type="evidence" value="ECO:0007669"/>
    <property type="project" value="TreeGrafter"/>
</dbReference>
<dbReference type="CDD" id="cd05233">
    <property type="entry name" value="SDR_c"/>
    <property type="match status" value="1"/>
</dbReference>
<dbReference type="InterPro" id="IPR024498">
    <property type="entry name" value="DUF2786"/>
</dbReference>
<dbReference type="InterPro" id="IPR036291">
    <property type="entry name" value="NAD(P)-bd_dom_sf"/>
</dbReference>
<dbReference type="PANTHER" id="PTHR42760">
    <property type="entry name" value="SHORT-CHAIN DEHYDROGENASES/REDUCTASES FAMILY MEMBER"/>
    <property type="match status" value="1"/>
</dbReference>
<dbReference type="InterPro" id="IPR002347">
    <property type="entry name" value="SDR_fam"/>
</dbReference>
<keyword evidence="2" id="KW-0521">NADP</keyword>
<protein>
    <submittedName>
        <fullName evidence="7">Putative short-chain dehydrogenase reductase sdr</fullName>
    </submittedName>
</protein>
<comment type="similarity">
    <text evidence="1">Belongs to the short-chain dehydrogenases/reductases (SDR) family.</text>
</comment>
<feature type="domain" description="DUF2786" evidence="5">
    <location>
        <begin position="3"/>
        <end position="37"/>
    </location>
</feature>
<dbReference type="EMBL" id="LAQI01000081">
    <property type="protein sequence ID" value="KKY21828.1"/>
    <property type="molecule type" value="Genomic_DNA"/>
</dbReference>
<feature type="compositionally biased region" description="Polar residues" evidence="4">
    <location>
        <begin position="186"/>
        <end position="195"/>
    </location>
</feature>
<comment type="caution">
    <text evidence="7">The sequence shown here is derived from an EMBL/GenBank/DDBJ whole genome shotgun (WGS) entry which is preliminary data.</text>
</comment>
<keyword evidence="3" id="KW-0560">Oxidoreductase</keyword>
<evidence type="ECO:0000256" key="2">
    <source>
        <dbReference type="ARBA" id="ARBA00022857"/>
    </source>
</evidence>
<dbReference type="PRINTS" id="PR00081">
    <property type="entry name" value="GDHRDH"/>
</dbReference>
<evidence type="ECO:0000256" key="1">
    <source>
        <dbReference type="ARBA" id="ARBA00006484"/>
    </source>
</evidence>
<dbReference type="Gene3D" id="3.40.50.720">
    <property type="entry name" value="NAD(P)-binding Rossmann-like Domain"/>
    <property type="match status" value="1"/>
</dbReference>
<dbReference type="InterPro" id="IPR020904">
    <property type="entry name" value="Sc_DH/Rdtase_CS"/>
</dbReference>
<feature type="region of interest" description="Disordered" evidence="4">
    <location>
        <begin position="153"/>
        <end position="208"/>
    </location>
</feature>
<dbReference type="Pfam" id="PF13561">
    <property type="entry name" value="adh_short_C2"/>
    <property type="match status" value="1"/>
</dbReference>
<dbReference type="GO" id="GO:0006633">
    <property type="term" value="P:fatty acid biosynthetic process"/>
    <property type="evidence" value="ECO:0007669"/>
    <property type="project" value="TreeGrafter"/>
</dbReference>
<evidence type="ECO:0000256" key="4">
    <source>
        <dbReference type="SAM" id="MobiDB-lite"/>
    </source>
</evidence>
<dbReference type="GO" id="GO:0048038">
    <property type="term" value="F:quinone binding"/>
    <property type="evidence" value="ECO:0007669"/>
    <property type="project" value="TreeGrafter"/>
</dbReference>
<feature type="compositionally biased region" description="Acidic residues" evidence="4">
    <location>
        <begin position="220"/>
        <end position="236"/>
    </location>
</feature>
<organism evidence="7 8">
    <name type="scientific">Diplodia seriata</name>
    <dbReference type="NCBI Taxonomy" id="420778"/>
    <lineage>
        <taxon>Eukaryota</taxon>
        <taxon>Fungi</taxon>
        <taxon>Dikarya</taxon>
        <taxon>Ascomycota</taxon>
        <taxon>Pezizomycotina</taxon>
        <taxon>Dothideomycetes</taxon>
        <taxon>Dothideomycetes incertae sedis</taxon>
        <taxon>Botryosphaeriales</taxon>
        <taxon>Botryosphaeriaceae</taxon>
        <taxon>Diplodia</taxon>
    </lineage>
</organism>
<evidence type="ECO:0000259" key="5">
    <source>
        <dbReference type="Pfam" id="PF10979"/>
    </source>
</evidence>
<feature type="compositionally biased region" description="Basic and acidic residues" evidence="4">
    <location>
        <begin position="153"/>
        <end position="180"/>
    </location>
</feature>
<dbReference type="PROSITE" id="PS00061">
    <property type="entry name" value="ADH_SHORT"/>
    <property type="match status" value="1"/>
</dbReference>
<accession>A0A0G2GDZ2</accession>
<gene>
    <name evidence="7" type="ORF">UCDDS831_g04083</name>
</gene>
<dbReference type="AlphaFoldDB" id="A0A0G2GDZ2"/>
<feature type="domain" description="DUF7168" evidence="6">
    <location>
        <begin position="65"/>
        <end position="137"/>
    </location>
</feature>
<reference evidence="7 8" key="1">
    <citation type="submission" date="2015-03" db="EMBL/GenBank/DDBJ databases">
        <authorList>
            <person name="Morales-Cruz A."/>
            <person name="Amrine K.C."/>
            <person name="Cantu D."/>
        </authorList>
    </citation>
    <scope>NUCLEOTIDE SEQUENCE [LARGE SCALE GENOMIC DNA]</scope>
    <source>
        <strain evidence="7">DS831</strain>
    </source>
</reference>
<evidence type="ECO:0000256" key="3">
    <source>
        <dbReference type="ARBA" id="ARBA00023002"/>
    </source>
</evidence>